<name>A0A411PMX4_9GAMM</name>
<organism evidence="9 10">
    <name type="scientific">Shewanella maritima</name>
    <dbReference type="NCBI Taxonomy" id="2520507"/>
    <lineage>
        <taxon>Bacteria</taxon>
        <taxon>Pseudomonadati</taxon>
        <taxon>Pseudomonadota</taxon>
        <taxon>Gammaproteobacteria</taxon>
        <taxon>Alteromonadales</taxon>
        <taxon>Shewanellaceae</taxon>
        <taxon>Shewanella</taxon>
    </lineage>
</organism>
<dbReference type="GO" id="GO:0017004">
    <property type="term" value="P:cytochrome complex assembly"/>
    <property type="evidence" value="ECO:0007669"/>
    <property type="project" value="UniProtKB-KW"/>
</dbReference>
<keyword evidence="10" id="KW-1185">Reference proteome</keyword>
<dbReference type="GO" id="GO:0046872">
    <property type="term" value="F:metal ion binding"/>
    <property type="evidence" value="ECO:0007669"/>
    <property type="project" value="UniProtKB-KW"/>
</dbReference>
<keyword evidence="7" id="KW-0812">Transmembrane</keyword>
<keyword evidence="6 7" id="KW-0408">Iron</keyword>
<reference evidence="9 10" key="1">
    <citation type="submission" date="2019-02" db="EMBL/GenBank/DDBJ databases">
        <title>Shewanella sp. D4-2 isolated from Dokdo Island.</title>
        <authorList>
            <person name="Baek K."/>
        </authorList>
    </citation>
    <scope>NUCLEOTIDE SEQUENCE [LARGE SCALE GENOMIC DNA]</scope>
    <source>
        <strain evidence="9 10">D4-2</strain>
    </source>
</reference>
<keyword evidence="7" id="KW-0472">Membrane</keyword>
<dbReference type="InterPro" id="IPR051263">
    <property type="entry name" value="C-type_cytochrome_biogenesis"/>
</dbReference>
<evidence type="ECO:0000313" key="10">
    <source>
        <dbReference type="Proteomes" id="UP000291106"/>
    </source>
</evidence>
<evidence type="ECO:0000256" key="3">
    <source>
        <dbReference type="ARBA" id="ARBA00022723"/>
    </source>
</evidence>
<dbReference type="AlphaFoldDB" id="A0A411PMX4"/>
<protein>
    <recommendedName>
        <fullName evidence="7">Cytochrome c-type biogenesis protein</fullName>
    </recommendedName>
</protein>
<keyword evidence="3 7" id="KW-0479">Metal-binding</keyword>
<evidence type="ECO:0000256" key="5">
    <source>
        <dbReference type="ARBA" id="ARBA00022748"/>
    </source>
</evidence>
<feature type="domain" description="CcmH/CycL/Ccl2/NrfF N-terminal" evidence="8">
    <location>
        <begin position="7"/>
        <end position="122"/>
    </location>
</feature>
<keyword evidence="5" id="KW-0201">Cytochrome c-type biogenesis</keyword>
<keyword evidence="7" id="KW-1133">Transmembrane helix</keyword>
<gene>
    <name evidence="9" type="ORF">EXU30_10080</name>
</gene>
<proteinExistence type="inferred from homology"/>
<dbReference type="KEGG" id="smai:EXU30_10080"/>
<sequence length="131" mass="14942">MQAPKHYTQEQIKTLGFEIAKELRCPASINQNLLDSQAPIANELKAEIFLQLEQGKSKQAIIEFMVARFGEQIHYMPTLNASTSALFIIPIFMVLLAIVWLVAQQMRQSRCANKLQGSPQQRLMTEEKTHE</sequence>
<evidence type="ECO:0000259" key="8">
    <source>
        <dbReference type="Pfam" id="PF03918"/>
    </source>
</evidence>
<evidence type="ECO:0000256" key="4">
    <source>
        <dbReference type="ARBA" id="ARBA00022729"/>
    </source>
</evidence>
<evidence type="ECO:0000313" key="9">
    <source>
        <dbReference type="EMBL" id="QBF84869.1"/>
    </source>
</evidence>
<evidence type="ECO:0000256" key="7">
    <source>
        <dbReference type="RuleBase" id="RU364112"/>
    </source>
</evidence>
<dbReference type="InterPro" id="IPR038297">
    <property type="entry name" value="CcmH/CycL/NrfF/Ccl2_sf"/>
</dbReference>
<dbReference type="Pfam" id="PF03918">
    <property type="entry name" value="CcmH"/>
    <property type="match status" value="1"/>
</dbReference>
<dbReference type="OrthoDB" id="9804975at2"/>
<comment type="function">
    <text evidence="7">Possible subunit of a heme lyase.</text>
</comment>
<dbReference type="EMBL" id="CP036200">
    <property type="protein sequence ID" value="QBF84869.1"/>
    <property type="molecule type" value="Genomic_DNA"/>
</dbReference>
<comment type="similarity">
    <text evidence="1 7">Belongs to the CcmH/CycL/Ccl2/NrfF family.</text>
</comment>
<dbReference type="Proteomes" id="UP000291106">
    <property type="component" value="Chromosome"/>
</dbReference>
<dbReference type="CDD" id="cd16378">
    <property type="entry name" value="CcmH_N"/>
    <property type="match status" value="1"/>
</dbReference>
<keyword evidence="2 7" id="KW-0349">Heme</keyword>
<evidence type="ECO:0000256" key="1">
    <source>
        <dbReference type="ARBA" id="ARBA00010342"/>
    </source>
</evidence>
<dbReference type="InterPro" id="IPR005616">
    <property type="entry name" value="CcmH/CycL/Ccl2/NrfF_N"/>
</dbReference>
<dbReference type="PANTHER" id="PTHR47870">
    <property type="entry name" value="CYTOCHROME C-TYPE BIOGENESIS PROTEIN CCMH"/>
    <property type="match status" value="1"/>
</dbReference>
<dbReference type="GO" id="GO:0005886">
    <property type="term" value="C:plasma membrane"/>
    <property type="evidence" value="ECO:0007669"/>
    <property type="project" value="TreeGrafter"/>
</dbReference>
<feature type="transmembrane region" description="Helical" evidence="7">
    <location>
        <begin position="85"/>
        <end position="103"/>
    </location>
</feature>
<accession>A0A411PMX4</accession>
<evidence type="ECO:0000256" key="6">
    <source>
        <dbReference type="ARBA" id="ARBA00023004"/>
    </source>
</evidence>
<dbReference type="PANTHER" id="PTHR47870:SF1">
    <property type="entry name" value="CYTOCHROME C-TYPE BIOGENESIS PROTEIN CCMH"/>
    <property type="match status" value="1"/>
</dbReference>
<keyword evidence="4 7" id="KW-0732">Signal</keyword>
<evidence type="ECO:0000256" key="2">
    <source>
        <dbReference type="ARBA" id="ARBA00022617"/>
    </source>
</evidence>
<dbReference type="Gene3D" id="1.10.8.640">
    <property type="entry name" value="Cytochrome C biogenesis protein"/>
    <property type="match status" value="1"/>
</dbReference>